<proteinExistence type="predicted"/>
<feature type="transmembrane region" description="Helical" evidence="1">
    <location>
        <begin position="95"/>
        <end position="114"/>
    </location>
</feature>
<feature type="transmembrane region" description="Helical" evidence="1">
    <location>
        <begin position="206"/>
        <end position="227"/>
    </location>
</feature>
<feature type="transmembrane region" description="Helical" evidence="1">
    <location>
        <begin position="134"/>
        <end position="154"/>
    </location>
</feature>
<keyword evidence="2" id="KW-0645">Protease</keyword>
<dbReference type="Pfam" id="PF13367">
    <property type="entry name" value="PrsW-protease"/>
    <property type="match status" value="1"/>
</dbReference>
<gene>
    <name evidence="2" type="ORF">DVH29_06820</name>
</gene>
<organism evidence="2 3">
    <name type="scientific">Pelagibacterium lacus</name>
    <dbReference type="NCBI Taxonomy" id="2282655"/>
    <lineage>
        <taxon>Bacteria</taxon>
        <taxon>Pseudomonadati</taxon>
        <taxon>Pseudomonadota</taxon>
        <taxon>Alphaproteobacteria</taxon>
        <taxon>Hyphomicrobiales</taxon>
        <taxon>Devosiaceae</taxon>
        <taxon>Pelagibacterium</taxon>
    </lineage>
</organism>
<dbReference type="PANTHER" id="PTHR36844:SF1">
    <property type="entry name" value="PROTEASE PRSW"/>
    <property type="match status" value="1"/>
</dbReference>
<name>A0A369W666_9HYPH</name>
<feature type="transmembrane region" description="Helical" evidence="1">
    <location>
        <begin position="273"/>
        <end position="290"/>
    </location>
</feature>
<accession>A0A369W666</accession>
<keyword evidence="1" id="KW-0812">Transmembrane</keyword>
<feature type="transmembrane region" description="Helical" evidence="1">
    <location>
        <begin position="63"/>
        <end position="83"/>
    </location>
</feature>
<dbReference type="EMBL" id="QQNH01000006">
    <property type="protein sequence ID" value="RDE09509.1"/>
    <property type="molecule type" value="Genomic_DNA"/>
</dbReference>
<evidence type="ECO:0000313" key="2">
    <source>
        <dbReference type="EMBL" id="RDE09509.1"/>
    </source>
</evidence>
<keyword evidence="1" id="KW-1133">Transmembrane helix</keyword>
<dbReference type="OrthoDB" id="9785431at2"/>
<feature type="transmembrane region" description="Helical" evidence="1">
    <location>
        <begin position="30"/>
        <end position="51"/>
    </location>
</feature>
<keyword evidence="3" id="KW-1185">Reference proteome</keyword>
<dbReference type="RefSeq" id="WP_114645415.1">
    <property type="nucleotide sequence ID" value="NZ_QQNH01000006.1"/>
</dbReference>
<protein>
    <submittedName>
        <fullName evidence="2">Protease PrsW</fullName>
    </submittedName>
</protein>
<dbReference type="Proteomes" id="UP000253759">
    <property type="component" value="Unassembled WGS sequence"/>
</dbReference>
<dbReference type="InterPro" id="IPR026898">
    <property type="entry name" value="PrsW"/>
</dbReference>
<comment type="caution">
    <text evidence="2">The sequence shown here is derived from an EMBL/GenBank/DDBJ whole genome shotgun (WGS) entry which is preliminary data.</text>
</comment>
<reference evidence="3" key="1">
    <citation type="submission" date="2018-07" db="EMBL/GenBank/DDBJ databases">
        <authorList>
            <person name="Liu B.-T."/>
            <person name="Du Z."/>
        </authorList>
    </citation>
    <scope>NUCLEOTIDE SEQUENCE [LARGE SCALE GENOMIC DNA]</scope>
    <source>
        <strain evidence="3">XYN52</strain>
    </source>
</reference>
<dbReference type="GO" id="GO:0006508">
    <property type="term" value="P:proteolysis"/>
    <property type="evidence" value="ECO:0007669"/>
    <property type="project" value="UniProtKB-KW"/>
</dbReference>
<keyword evidence="1" id="KW-0472">Membrane</keyword>
<evidence type="ECO:0000256" key="1">
    <source>
        <dbReference type="SAM" id="Phobius"/>
    </source>
</evidence>
<sequence>MTATLWSVQPAPAATPAMDRVTPDAWTSPAGVWSTVISLIVVFAITILVMMVLGDAGFSQLDLYVAIGLTTLVPYLLWMRLLVRFDPWIPRARKLVFLAILWGCIPAVLASVFMETELDGVVTELGEASLGLMVVAPFSEELAKGLFVVLVYIFGRRHLRGPWDGLFVGALVGAGFGFAEDIGYLANAFSDGGVIGLIVNYVLREVFTAHAHLVFTACTGLAAGLAARHGLSMGHGLVWIGLGFLAAFALHAMWDTSTAVLPSGETVMLFEPIIQGAVYAAIAIVGLSILRRREDKMLTARLAEYAEAGWFSAEEIASVADPKARRAAVKRTRRMPALRRQAVRLLFAAQTLLALNREKALMAKNQIDHTEEEDVRLRKLVVSARAMGTD</sequence>
<evidence type="ECO:0000313" key="3">
    <source>
        <dbReference type="Proteomes" id="UP000253759"/>
    </source>
</evidence>
<keyword evidence="2" id="KW-0378">Hydrolase</keyword>
<feature type="transmembrane region" description="Helical" evidence="1">
    <location>
        <begin position="166"/>
        <end position="186"/>
    </location>
</feature>
<feature type="transmembrane region" description="Helical" evidence="1">
    <location>
        <begin position="234"/>
        <end position="253"/>
    </location>
</feature>
<dbReference type="GO" id="GO:0008233">
    <property type="term" value="F:peptidase activity"/>
    <property type="evidence" value="ECO:0007669"/>
    <property type="project" value="UniProtKB-KW"/>
</dbReference>
<dbReference type="PANTHER" id="PTHR36844">
    <property type="entry name" value="PROTEASE PRSW"/>
    <property type="match status" value="1"/>
</dbReference>
<dbReference type="AlphaFoldDB" id="A0A369W666"/>